<proteinExistence type="inferred from homology"/>
<name>A0A2M7FYM7_9BACT</name>
<dbReference type="GO" id="GO:0004515">
    <property type="term" value="F:nicotinate-nucleotide adenylyltransferase activity"/>
    <property type="evidence" value="ECO:0007669"/>
    <property type="project" value="UniProtKB-UniRule"/>
</dbReference>
<dbReference type="PANTHER" id="PTHR39321">
    <property type="entry name" value="NICOTINATE-NUCLEOTIDE ADENYLYLTRANSFERASE-RELATED"/>
    <property type="match status" value="1"/>
</dbReference>
<dbReference type="NCBIfam" id="TIGR00125">
    <property type="entry name" value="cyt_tran_rel"/>
    <property type="match status" value="1"/>
</dbReference>
<evidence type="ECO:0000256" key="4">
    <source>
        <dbReference type="ARBA" id="ARBA00022679"/>
    </source>
</evidence>
<evidence type="ECO:0000313" key="12">
    <source>
        <dbReference type="EMBL" id="PIW13866.1"/>
    </source>
</evidence>
<evidence type="ECO:0000256" key="3">
    <source>
        <dbReference type="ARBA" id="ARBA00022642"/>
    </source>
</evidence>
<dbReference type="Gene3D" id="3.40.50.1580">
    <property type="entry name" value="Nucleoside phosphorylase domain"/>
    <property type="match status" value="1"/>
</dbReference>
<sequence length="756" mass="86452">MKIFALLTKSAAGSVPYLLQQCEFKNRTAWSRIKETCSPQWHQSSSKGTPLKTRLRNPAFFRAALLPLIFCLFLGLSRPAQAAHIGYYFGTFDPLHKGHLNLAQAAIQTLKLDSLYILPNYSPTHKPGASSFMHRYHLVQMACQRERHFKTLAPEAFSKAYQQDPQDPIRPIIAAIQAQEGAKHTFYHINGTDSFNKMVSYHKLPTLQENRIVAVFQRQGYQAQETPEVKRLKLAGKIQFFDTALEAGSSTQIRKQIQTGNLAQAEASLPDYVLHYLRRNQLYGWKEKELELETFKRQMSPGYTAQPLQPHNSSYAFEEHPLQTLIDPELLENPLSLQVDPYLAAKIPKPVYDLLLHHSVKLMIVGGLYPDTLPLLNRLGFEKLTAFSPAQERIGLYYLFGYQAGQPTLILTHLFGEDRLFHTVLEYANLFYRHLIPLDQIKVYTQDNTASLTQRLCQTALKDLEAHSQTTVLIGYHGAFQHLFSDLTLYLHHLNTATLNGLSLEELDQFIQKQNRQLLNPPQLGSPYFPYWEYRLPSGQRFISFRNTYGAASQALIQTLYQKGFRRFVVFGNAGGLSDKVKLHQIYAPTSTRFQRQTLTLNNQATSDYPAASLVKVRSVLEETQYWLQIQPPTDLVDVENFDIFAALQNKENISLYSAVLVSDLPGKQDISTKQEDSPEMIALKRQFFFRIILKSLQEISSSPKRLDAPQTQKTSALFSLPLRRDSKINQLQRKAQKHARIRLHPRKHRQLAACP</sequence>
<keyword evidence="5 10" id="KW-0548">Nucleotidyltransferase</keyword>
<gene>
    <name evidence="10" type="primary">nadD</name>
    <name evidence="12" type="ORF">COW36_24685</name>
</gene>
<dbReference type="GO" id="GO:0009116">
    <property type="term" value="P:nucleoside metabolic process"/>
    <property type="evidence" value="ECO:0007669"/>
    <property type="project" value="InterPro"/>
</dbReference>
<reference evidence="12 13" key="1">
    <citation type="submission" date="2017-09" db="EMBL/GenBank/DDBJ databases">
        <title>Depth-based differentiation of microbial function through sediment-hosted aquifers and enrichment of novel symbionts in the deep terrestrial subsurface.</title>
        <authorList>
            <person name="Probst A.J."/>
            <person name="Ladd B."/>
            <person name="Jarett J.K."/>
            <person name="Geller-Mcgrath D.E."/>
            <person name="Sieber C.M."/>
            <person name="Emerson J.B."/>
            <person name="Anantharaman K."/>
            <person name="Thomas B.C."/>
            <person name="Malmstrom R."/>
            <person name="Stieglmeier M."/>
            <person name="Klingl A."/>
            <person name="Woyke T."/>
            <person name="Ryan C.M."/>
            <person name="Banfield J.F."/>
        </authorList>
    </citation>
    <scope>NUCLEOTIDE SEQUENCE [LARGE SCALE GENOMIC DNA]</scope>
    <source>
        <strain evidence="12">CG17_big_fil_post_rev_8_21_14_2_50_48_46</strain>
    </source>
</reference>
<comment type="catalytic activity">
    <reaction evidence="9 10">
        <text>nicotinate beta-D-ribonucleotide + ATP + H(+) = deamido-NAD(+) + diphosphate</text>
        <dbReference type="Rhea" id="RHEA:22860"/>
        <dbReference type="ChEBI" id="CHEBI:15378"/>
        <dbReference type="ChEBI" id="CHEBI:30616"/>
        <dbReference type="ChEBI" id="CHEBI:33019"/>
        <dbReference type="ChEBI" id="CHEBI:57502"/>
        <dbReference type="ChEBI" id="CHEBI:58437"/>
        <dbReference type="EC" id="2.7.7.18"/>
    </reaction>
</comment>
<keyword evidence="8 10" id="KW-0520">NAD</keyword>
<evidence type="ECO:0000256" key="6">
    <source>
        <dbReference type="ARBA" id="ARBA00022741"/>
    </source>
</evidence>
<dbReference type="GO" id="GO:0009435">
    <property type="term" value="P:NAD+ biosynthetic process"/>
    <property type="evidence" value="ECO:0007669"/>
    <property type="project" value="UniProtKB-UniRule"/>
</dbReference>
<evidence type="ECO:0000313" key="13">
    <source>
        <dbReference type="Proteomes" id="UP000231019"/>
    </source>
</evidence>
<dbReference type="UniPathway" id="UPA00253">
    <property type="reaction ID" value="UER00332"/>
</dbReference>
<evidence type="ECO:0000256" key="5">
    <source>
        <dbReference type="ARBA" id="ARBA00022695"/>
    </source>
</evidence>
<dbReference type="PANTHER" id="PTHR39321:SF3">
    <property type="entry name" value="PHOSPHOPANTETHEINE ADENYLYLTRANSFERASE"/>
    <property type="match status" value="1"/>
</dbReference>
<dbReference type="EMBL" id="PFFQ01000066">
    <property type="protein sequence ID" value="PIW13866.1"/>
    <property type="molecule type" value="Genomic_DNA"/>
</dbReference>
<dbReference type="HAMAP" id="MF_00244">
    <property type="entry name" value="NaMN_adenylyltr"/>
    <property type="match status" value="1"/>
</dbReference>
<dbReference type="Pfam" id="PF01467">
    <property type="entry name" value="CTP_transf_like"/>
    <property type="match status" value="1"/>
</dbReference>
<dbReference type="EC" id="2.7.7.18" evidence="10"/>
<keyword evidence="4 10" id="KW-0808">Transferase</keyword>
<evidence type="ECO:0000256" key="9">
    <source>
        <dbReference type="ARBA" id="ARBA00048721"/>
    </source>
</evidence>
<dbReference type="GO" id="GO:0005524">
    <property type="term" value="F:ATP binding"/>
    <property type="evidence" value="ECO:0007669"/>
    <property type="project" value="UniProtKB-KW"/>
</dbReference>
<dbReference type="Gene3D" id="3.40.50.620">
    <property type="entry name" value="HUPs"/>
    <property type="match status" value="1"/>
</dbReference>
<evidence type="ECO:0000256" key="10">
    <source>
        <dbReference type="HAMAP-Rule" id="MF_00244"/>
    </source>
</evidence>
<dbReference type="InterPro" id="IPR004821">
    <property type="entry name" value="Cyt_trans-like"/>
</dbReference>
<comment type="function">
    <text evidence="1 10">Catalyzes the reversible adenylation of nicotinate mononucleotide (NaMN) to nicotinic acid adenine dinucleotide (NaAD).</text>
</comment>
<comment type="similarity">
    <text evidence="10">Belongs to the NadD family.</text>
</comment>
<evidence type="ECO:0000259" key="11">
    <source>
        <dbReference type="Pfam" id="PF01467"/>
    </source>
</evidence>
<accession>A0A2M7FYM7</accession>
<evidence type="ECO:0000256" key="2">
    <source>
        <dbReference type="ARBA" id="ARBA00005019"/>
    </source>
</evidence>
<dbReference type="AlphaFoldDB" id="A0A2M7FYM7"/>
<keyword evidence="3 10" id="KW-0662">Pyridine nucleotide biosynthesis</keyword>
<evidence type="ECO:0000256" key="7">
    <source>
        <dbReference type="ARBA" id="ARBA00022840"/>
    </source>
</evidence>
<organism evidence="12 13">
    <name type="scientific">bacterium (Candidatus Blackallbacteria) CG17_big_fil_post_rev_8_21_14_2_50_48_46</name>
    <dbReference type="NCBI Taxonomy" id="2014261"/>
    <lineage>
        <taxon>Bacteria</taxon>
        <taxon>Candidatus Blackallbacteria</taxon>
    </lineage>
</organism>
<dbReference type="InterPro" id="IPR035994">
    <property type="entry name" value="Nucleoside_phosphorylase_sf"/>
</dbReference>
<dbReference type="CDD" id="cd02165">
    <property type="entry name" value="NMNAT"/>
    <property type="match status" value="1"/>
</dbReference>
<dbReference type="InterPro" id="IPR005248">
    <property type="entry name" value="NadD/NMNAT"/>
</dbReference>
<evidence type="ECO:0000256" key="1">
    <source>
        <dbReference type="ARBA" id="ARBA00002324"/>
    </source>
</evidence>
<protein>
    <recommendedName>
        <fullName evidence="10">Probable nicotinate-nucleotide adenylyltransferase</fullName>
        <ecNumber evidence="10">2.7.7.18</ecNumber>
    </recommendedName>
    <alternativeName>
        <fullName evidence="10">Deamido-NAD(+) diphosphorylase</fullName>
    </alternativeName>
    <alternativeName>
        <fullName evidence="10">Deamido-NAD(+) pyrophosphorylase</fullName>
    </alternativeName>
    <alternativeName>
        <fullName evidence="10">Nicotinate mononucleotide adenylyltransferase</fullName>
        <shortName evidence="10">NaMN adenylyltransferase</shortName>
    </alternativeName>
</protein>
<feature type="domain" description="Cytidyltransferase-like" evidence="11">
    <location>
        <begin position="87"/>
        <end position="255"/>
    </location>
</feature>
<dbReference type="SUPFAM" id="SSF52374">
    <property type="entry name" value="Nucleotidylyl transferase"/>
    <property type="match status" value="1"/>
</dbReference>
<keyword evidence="6 10" id="KW-0547">Nucleotide-binding</keyword>
<dbReference type="Proteomes" id="UP000231019">
    <property type="component" value="Unassembled WGS sequence"/>
</dbReference>
<dbReference type="InterPro" id="IPR014729">
    <property type="entry name" value="Rossmann-like_a/b/a_fold"/>
</dbReference>
<comment type="caution">
    <text evidence="12">The sequence shown here is derived from an EMBL/GenBank/DDBJ whole genome shotgun (WGS) entry which is preliminary data.</text>
</comment>
<evidence type="ECO:0000256" key="8">
    <source>
        <dbReference type="ARBA" id="ARBA00023027"/>
    </source>
</evidence>
<keyword evidence="7 10" id="KW-0067">ATP-binding</keyword>
<comment type="pathway">
    <text evidence="2 10">Cofactor biosynthesis; NAD(+) biosynthesis; deamido-NAD(+) from nicotinate D-ribonucleotide: step 1/1.</text>
</comment>